<protein>
    <submittedName>
        <fullName evidence="4">CE152 protein</fullName>
    </submittedName>
</protein>
<feature type="region of interest" description="Disordered" evidence="2">
    <location>
        <begin position="1730"/>
        <end position="1767"/>
    </location>
</feature>
<evidence type="ECO:0000256" key="2">
    <source>
        <dbReference type="SAM" id="MobiDB-lite"/>
    </source>
</evidence>
<dbReference type="GO" id="GO:0007099">
    <property type="term" value="P:centriole replication"/>
    <property type="evidence" value="ECO:0007669"/>
    <property type="project" value="TreeGrafter"/>
</dbReference>
<evidence type="ECO:0000313" key="4">
    <source>
        <dbReference type="EMBL" id="NXB33774.1"/>
    </source>
</evidence>
<feature type="coiled-coil region" evidence="1">
    <location>
        <begin position="264"/>
        <end position="513"/>
    </location>
</feature>
<dbReference type="GO" id="GO:0005813">
    <property type="term" value="C:centrosome"/>
    <property type="evidence" value="ECO:0007669"/>
    <property type="project" value="TreeGrafter"/>
</dbReference>
<feature type="coiled-coil region" evidence="1">
    <location>
        <begin position="998"/>
        <end position="1119"/>
    </location>
</feature>
<dbReference type="PANTHER" id="PTHR10337:SF6">
    <property type="entry name" value="CENTROSOMAL PROTEIN OF 152 KDA"/>
    <property type="match status" value="1"/>
</dbReference>
<dbReference type="EMBL" id="VZTE01003191">
    <property type="protein sequence ID" value="NXB33774.1"/>
    <property type="molecule type" value="Genomic_DNA"/>
</dbReference>
<feature type="domain" description="CEP152 CEP63 binding coiled coil" evidence="3">
    <location>
        <begin position="1357"/>
        <end position="1412"/>
    </location>
</feature>
<dbReference type="PANTHER" id="PTHR10337">
    <property type="entry name" value="SHC TRANSFORMING PROTEIN"/>
    <property type="match status" value="1"/>
</dbReference>
<feature type="region of interest" description="Disordered" evidence="2">
    <location>
        <begin position="1648"/>
        <end position="1672"/>
    </location>
</feature>
<feature type="coiled-coil region" evidence="1">
    <location>
        <begin position="1280"/>
        <end position="1311"/>
    </location>
</feature>
<gene>
    <name evidence="4" type="primary">Cep152</name>
    <name evidence="4" type="ORF">EULNIG_R06711</name>
</gene>
<accession>A0A7K8D2S3</accession>
<dbReference type="OrthoDB" id="10064205at2759"/>
<dbReference type="Proteomes" id="UP000540150">
    <property type="component" value="Unassembled WGS sequence"/>
</dbReference>
<dbReference type="InterPro" id="IPR057659">
    <property type="entry name" value="CEP152_CC"/>
</dbReference>
<feature type="non-terminal residue" evidence="4">
    <location>
        <position position="1767"/>
    </location>
</feature>
<feature type="compositionally biased region" description="Basic and acidic residues" evidence="2">
    <location>
        <begin position="1648"/>
        <end position="1662"/>
    </location>
</feature>
<evidence type="ECO:0000259" key="3">
    <source>
        <dbReference type="Pfam" id="PF25770"/>
    </source>
</evidence>
<dbReference type="Pfam" id="PF25770">
    <property type="entry name" value="CC_CEP63-bind_CEP152"/>
    <property type="match status" value="1"/>
</dbReference>
<feature type="compositionally biased region" description="Polar residues" evidence="2">
    <location>
        <begin position="47"/>
        <end position="58"/>
    </location>
</feature>
<dbReference type="InterPro" id="IPR051235">
    <property type="entry name" value="CEP152/SHC-Transforming"/>
</dbReference>
<feature type="region of interest" description="Disordered" evidence="2">
    <location>
        <begin position="1326"/>
        <end position="1351"/>
    </location>
</feature>
<feature type="coiled-coil region" evidence="1">
    <location>
        <begin position="569"/>
        <end position="677"/>
    </location>
</feature>
<feature type="coiled-coil region" evidence="1">
    <location>
        <begin position="712"/>
        <end position="809"/>
    </location>
</feature>
<proteinExistence type="predicted"/>
<sequence length="1767" mass="203870">MSLDFDSGALQTQHEDEDYDQEDYAREQELQQLLTDLPHDMLEDSGDQLSSYSDCSIQETEEQSHEPGKHDGRWNDHPLISDPPNGYEQGQNLYPEQFLCDQQTDLVEKHGKNWNGLHDDEEKKHLYDVKEDYCGQNGEADPDDVYLGRDGFNSPSCYQENNVYHLPENFRPYTNGHKPEFTNQQNKIINFPDDPKEHLKQFVASDVVNGQSPESYKVTYKPYQNGIHQNIPGIQEGNRRNEVFEDLQREFLGNDENSSENMQILQLQVLNKARERQLEELNEKLEKSAQQIRYLNHQLSMVKDEKDGLALSLHESQKLYQNGKEREMHLEGQIKALESQIQTLSTHEEQMLKQSKVAEVAMESMQKQLLELQRSDALQRAREQHEAIISALKQKYEQQVLSLEQKLDTTKSALREQKDLCKNLGEHVKQLEKLLEETKCEKTEIINRLTRSLEESQKQCANLLQTGSMQETNQLRFQLQQAQSAQLISNNMNKALQEELMELKEEIALYESAAKLGVFLNDAGGERHMSLGDSYVDLGIKKITGKKPRFLSAIQNKDMDKELSKDEIIVELKAELERLLSSNKMKRNQITQLQNSLKDCQKTLEEYKQLKAEKASKDSEPVTNLKDASDNLKEEVLRLKKANEALLQEVEAHTSTIEELKENEEKLKSLNQDLCSQMRKMVEDFDHDKQEAIDRCERTYQQHHEDTKAHFEKELRERFAAEKQQLVQTSEEAILQLKVNIEELNKEITAVKECYIGICREKDTLETTLRQKFQQEQQLKEDKLKKQLLEEKEVSLKLLRTELEEEHIRSMIAAKKQWLEEKEQQVQEGVALAKAHWEKEEKENKEQVFAKLEREWQSRLEEMRRTVVECNDCSCQTDQVTAVDEVSTKELEGTVEDQRLQIQKALKENTASEEALKEFELELENKYRKNLASQVDAALTQAHAKWLQEYKLNLKTEQEKWEKEHQKTTAKQLALVLSAAEEKWKKEYESTERSGPRMKELEEKITSLRKELELKEEEIPAAVKAELAKARVQWNKEKQEEILQIQEQNERDYRSFLDDHRNRIKEVLTTAKEDLAKQKNELLMQKEAEIKTLLDQKQREWEAREAKRLQDEINRYEEKTLLELEYLLSEIHEELVKCTHRKHSWKDKCLDSHVQLTSQGKDKLKACLQKAYRTTVCTILEKKEREWKEKYEELMSNANKESYPYPQHGAGDTGDVARPPVCNVEDQAEAQRRLRTQTAFQETGTDKGIGQKCTKRNLGSREDLCCKHCCQELAKREAVCQDLKRELEMAHKHLQLAVKEHEAKSEQVQENEEVLGGLIAENSEMKTKLKDQGSPPRSLSRGGISKPCASSDSVKGLEEMRAHYIKAVSKIKCNVFVGDMLCYIRESKERAAEMIKVEVLRERQETARKMRKYYLTCLQQLLTDNGKHEGAEKKIMDAASKLATMAKGLETPLRHIPQRKATRSALCLNSEPGAECSKRDCVLRTRSHHMESKSCRESSTEKATAEVVQKCFPRDLKQQFDATQTKTQHVLRETATSDIQNRNNSKNLDGASRGVVPECYPNEDARREKYGPVINVDKGPLCAVSNDNAPPSAGQVMLQNVPVPSVINGHTSSGPTHRMLKSKNGRTGLKEHKCIQSCGKWRTKSKQTQEFDFKDASERDEGSSSEWSSGNGSLHLDCGEMPLLYPQQKANTNVQAQTVYCEEFPHIRSFSPADENVTWRDISSGSGKILGTKSSTKVYSRDQQITNPEHTSFLNSDKSNSTVPQLN</sequence>
<reference evidence="4 5" key="1">
    <citation type="submission" date="2019-09" db="EMBL/GenBank/DDBJ databases">
        <title>Bird 10,000 Genomes (B10K) Project - Family phase.</title>
        <authorList>
            <person name="Zhang G."/>
        </authorList>
    </citation>
    <scope>NUCLEOTIDE SEQUENCE [LARGE SCALE GENOMIC DNA]</scope>
    <source>
        <strain evidence="4">B10K-DU-029-39</strain>
        <tissue evidence="4">Heart or muscle</tissue>
    </source>
</reference>
<comment type="caution">
    <text evidence="4">The sequence shown here is derived from an EMBL/GenBank/DDBJ whole genome shotgun (WGS) entry which is preliminary data.</text>
</comment>
<keyword evidence="1" id="KW-0175">Coiled coil</keyword>
<feature type="compositionally biased region" description="Basic and acidic residues" evidence="2">
    <location>
        <begin position="62"/>
        <end position="74"/>
    </location>
</feature>
<dbReference type="InterPro" id="IPR057664">
    <property type="entry name" value="CEP152_PLK4_bind"/>
</dbReference>
<feature type="coiled-coil region" evidence="1">
    <location>
        <begin position="888"/>
        <end position="929"/>
    </location>
</feature>
<feature type="non-terminal residue" evidence="4">
    <location>
        <position position="1"/>
    </location>
</feature>
<feature type="region of interest" description="Disordered" evidence="2">
    <location>
        <begin position="1"/>
        <end position="74"/>
    </location>
</feature>
<keyword evidence="5" id="KW-1185">Reference proteome</keyword>
<evidence type="ECO:0000256" key="1">
    <source>
        <dbReference type="SAM" id="Coils"/>
    </source>
</evidence>
<organism evidence="4 5">
    <name type="scientific">Eulacestoma nigropectus</name>
    <name type="common">wattled ploughbill</name>
    <dbReference type="NCBI Taxonomy" id="461239"/>
    <lineage>
        <taxon>Eukaryota</taxon>
        <taxon>Metazoa</taxon>
        <taxon>Chordata</taxon>
        <taxon>Craniata</taxon>
        <taxon>Vertebrata</taxon>
        <taxon>Euteleostomi</taxon>
        <taxon>Archelosauria</taxon>
        <taxon>Archosauria</taxon>
        <taxon>Dinosauria</taxon>
        <taxon>Saurischia</taxon>
        <taxon>Theropoda</taxon>
        <taxon>Coelurosauria</taxon>
        <taxon>Aves</taxon>
        <taxon>Neognathae</taxon>
        <taxon>Neoaves</taxon>
        <taxon>Telluraves</taxon>
        <taxon>Australaves</taxon>
        <taxon>Passeriformes</taxon>
        <taxon>Corvoidea</taxon>
        <taxon>Pachycephalidae</taxon>
        <taxon>Eulacestoma</taxon>
    </lineage>
</organism>
<dbReference type="Pfam" id="PF25769">
    <property type="entry name" value="PLK4_bind_CEP152"/>
    <property type="match status" value="1"/>
</dbReference>
<evidence type="ECO:0000313" key="5">
    <source>
        <dbReference type="Proteomes" id="UP000540150"/>
    </source>
</evidence>
<name>A0A7K8D2S3_9CORV</name>